<organism evidence="1 2">
    <name type="scientific">Gonapodya prolifera (strain JEL478)</name>
    <name type="common">Monoblepharis prolifera</name>
    <dbReference type="NCBI Taxonomy" id="1344416"/>
    <lineage>
        <taxon>Eukaryota</taxon>
        <taxon>Fungi</taxon>
        <taxon>Fungi incertae sedis</taxon>
        <taxon>Chytridiomycota</taxon>
        <taxon>Chytridiomycota incertae sedis</taxon>
        <taxon>Monoblepharidomycetes</taxon>
        <taxon>Monoblepharidales</taxon>
        <taxon>Gonapodyaceae</taxon>
        <taxon>Gonapodya</taxon>
    </lineage>
</organism>
<sequence length="91" mass="10027">MRAETCVGPFLSLAMLIRTSLELGHNVCWVHHLVQIRRRGVFRKRCCGTGSSLDMGRISQAPARGMLSCGGCQRYLCFVGSGRGTEERALL</sequence>
<evidence type="ECO:0000313" key="1">
    <source>
        <dbReference type="EMBL" id="KXS12215.1"/>
    </source>
</evidence>
<proteinExistence type="predicted"/>
<evidence type="ECO:0000313" key="2">
    <source>
        <dbReference type="Proteomes" id="UP000070544"/>
    </source>
</evidence>
<dbReference type="Proteomes" id="UP000070544">
    <property type="component" value="Unassembled WGS sequence"/>
</dbReference>
<reference evidence="1 2" key="1">
    <citation type="journal article" date="2015" name="Genome Biol. Evol.">
        <title>Phylogenomic analyses indicate that early fungi evolved digesting cell walls of algal ancestors of land plants.</title>
        <authorList>
            <person name="Chang Y."/>
            <person name="Wang S."/>
            <person name="Sekimoto S."/>
            <person name="Aerts A.L."/>
            <person name="Choi C."/>
            <person name="Clum A."/>
            <person name="LaButti K.M."/>
            <person name="Lindquist E.A."/>
            <person name="Yee Ngan C."/>
            <person name="Ohm R.A."/>
            <person name="Salamov A.A."/>
            <person name="Grigoriev I.V."/>
            <person name="Spatafora J.W."/>
            <person name="Berbee M.L."/>
        </authorList>
    </citation>
    <scope>NUCLEOTIDE SEQUENCE [LARGE SCALE GENOMIC DNA]</scope>
    <source>
        <strain evidence="1 2">JEL478</strain>
    </source>
</reference>
<dbReference type="AlphaFoldDB" id="A0A139A6Y8"/>
<name>A0A139A6Y8_GONPJ</name>
<gene>
    <name evidence="1" type="ORF">M427DRAFT_409040</name>
</gene>
<keyword evidence="2" id="KW-1185">Reference proteome</keyword>
<accession>A0A139A6Y8</accession>
<dbReference type="EMBL" id="KQ965790">
    <property type="protein sequence ID" value="KXS12215.1"/>
    <property type="molecule type" value="Genomic_DNA"/>
</dbReference>
<protein>
    <submittedName>
        <fullName evidence="1">Uncharacterized protein</fullName>
    </submittedName>
</protein>